<dbReference type="RefSeq" id="WP_020940549.1">
    <property type="nucleotide sequence ID" value="NC_021985.1"/>
</dbReference>
<dbReference type="Gene3D" id="1.25.10.10">
    <property type="entry name" value="Leucine-rich Repeat Variant"/>
    <property type="match status" value="1"/>
</dbReference>
<gene>
    <name evidence="2" type="ORF">B446_16315</name>
</gene>
<protein>
    <submittedName>
        <fullName evidence="2">Uncharacterized protein</fullName>
    </submittedName>
</protein>
<evidence type="ECO:0000313" key="3">
    <source>
        <dbReference type="Proteomes" id="UP000015423"/>
    </source>
</evidence>
<feature type="region of interest" description="Disordered" evidence="1">
    <location>
        <begin position="119"/>
        <end position="138"/>
    </location>
</feature>
<dbReference type="InterPro" id="IPR016024">
    <property type="entry name" value="ARM-type_fold"/>
</dbReference>
<dbReference type="Gene3D" id="1.25.40.20">
    <property type="entry name" value="Ankyrin repeat-containing domain"/>
    <property type="match status" value="1"/>
</dbReference>
<dbReference type="AlphaFoldDB" id="S5UW68"/>
<feature type="region of interest" description="Disordered" evidence="1">
    <location>
        <begin position="409"/>
        <end position="438"/>
    </location>
</feature>
<dbReference type="EMBL" id="CP006259">
    <property type="protein sequence ID" value="AGS70081.1"/>
    <property type="molecule type" value="Genomic_DNA"/>
</dbReference>
<reference evidence="3" key="1">
    <citation type="submission" date="2012-10" db="EMBL/GenBank/DDBJ databases">
        <title>The complete genome sequence of Streptomyces collinus Tu 365.</title>
        <authorList>
            <person name="Ruckert C."/>
            <person name="Szczepanowski R."/>
            <person name="Goesmann A."/>
            <person name="Pross E.K."/>
            <person name="Musiol E.M."/>
            <person name="Blin K."/>
            <person name="Wohlleben W."/>
            <person name="Puhler A."/>
            <person name="Weber T."/>
            <person name="Kalinowski J."/>
        </authorList>
    </citation>
    <scope>NUCLEOTIDE SEQUENCE [LARGE SCALE GENOMIC DNA]</scope>
    <source>
        <strain evidence="3">DSM 40733 / Tue 365</strain>
    </source>
</reference>
<dbReference type="STRING" id="1214242.B446_16315"/>
<dbReference type="SUPFAM" id="SSF48371">
    <property type="entry name" value="ARM repeat"/>
    <property type="match status" value="1"/>
</dbReference>
<name>S5UW68_STRC3</name>
<evidence type="ECO:0000256" key="1">
    <source>
        <dbReference type="SAM" id="MobiDB-lite"/>
    </source>
</evidence>
<dbReference type="InterPro" id="IPR036770">
    <property type="entry name" value="Ankyrin_rpt-contain_sf"/>
</dbReference>
<dbReference type="SUPFAM" id="SSF48403">
    <property type="entry name" value="Ankyrin repeat"/>
    <property type="match status" value="1"/>
</dbReference>
<dbReference type="eggNOG" id="ENOG502ZS4Q">
    <property type="taxonomic scope" value="Bacteria"/>
</dbReference>
<reference evidence="2 3" key="2">
    <citation type="journal article" date="2013" name="J. Biotechnol.">
        <title>Complete genome sequence of the kirromycin producer Streptomyces collinus Tu 365 consisting of a linear chromosome and two linear plasmids.</title>
        <authorList>
            <person name="Ruckert C."/>
            <person name="Szczepanowski R."/>
            <person name="Albersmeier A."/>
            <person name="Goesmann A."/>
            <person name="Iftime D."/>
            <person name="Musiol E.M."/>
            <person name="Blin K."/>
            <person name="Wohlleben W."/>
            <person name="Puhler A."/>
            <person name="Kalinowski J."/>
            <person name="Weber T."/>
        </authorList>
    </citation>
    <scope>NUCLEOTIDE SEQUENCE [LARGE SCALE GENOMIC DNA]</scope>
    <source>
        <strain evidence="3">DSM 40733 / Tue 365</strain>
    </source>
</reference>
<keyword evidence="3" id="KW-1185">Reference proteome</keyword>
<proteinExistence type="predicted"/>
<dbReference type="InterPro" id="IPR011989">
    <property type="entry name" value="ARM-like"/>
</dbReference>
<dbReference type="PATRIC" id="fig|1214242.5.peg.3350"/>
<evidence type="ECO:0000313" key="2">
    <source>
        <dbReference type="EMBL" id="AGS70081.1"/>
    </source>
</evidence>
<organism evidence="2 3">
    <name type="scientific">Streptomyces collinus (strain DSM 40733 / Tue 365)</name>
    <dbReference type="NCBI Taxonomy" id="1214242"/>
    <lineage>
        <taxon>Bacteria</taxon>
        <taxon>Bacillati</taxon>
        <taxon>Actinomycetota</taxon>
        <taxon>Actinomycetes</taxon>
        <taxon>Kitasatosporales</taxon>
        <taxon>Streptomycetaceae</taxon>
        <taxon>Streptomyces</taxon>
    </lineage>
</organism>
<dbReference type="HOGENOM" id="CLU_605362_0_0_11"/>
<sequence>MTTVDDGERLAAAVRQGQAERVRELLEAGGGPDALDARTGLPVLCSAIAAHDEPVAEVLVEYGADPLRRLPDGTTPLLRAVDTGSPWLMWAVFPEVVRRPGPAREELLARARHRARTGAEAELRRRTGLPGPAGRTRREDETGCWYEELALGGQTLCDGSLAILTGLEAKLRLRTPFPELLARALTHPDRNHRTWSESVTVLGGRLDDETWAEAWDLSRDPDPVNRLFAADVLLALVVGAPASARPQPFLGRARELLPWAERERDVPVLDVLLNALTWAEDLEPRGIGLRCAAHPDPRIRSWAPELLDADADGSLGPRSLAVLHDLVRDPDADVRARTCHWLEHHRGPEPGVGDALLELTHDERQLTRIHAVAGLAYRDDPRCVEAETRIGPVGPDLGEVEPPLLAVRYYQRRQEERAPDRHPTSDYPGRSIHPPGQE</sequence>
<dbReference type="Proteomes" id="UP000015423">
    <property type="component" value="Chromosome"/>
</dbReference>
<accession>S5UW68</accession>
<dbReference type="KEGG" id="sci:B446_16315"/>
<feature type="compositionally biased region" description="Basic and acidic residues" evidence="1">
    <location>
        <begin position="412"/>
        <end position="424"/>
    </location>
</feature>